<keyword evidence="3" id="KW-1185">Reference proteome</keyword>
<evidence type="ECO:0000313" key="3">
    <source>
        <dbReference type="Proteomes" id="UP001066276"/>
    </source>
</evidence>
<sequence length="128" mass="13833">MTSGLPAGTWKGGLVKTSACGKGEESNEEVDREEEGEKDDEEENCEEERGQSKAEFGEWFLPSRGEEDEEVSGGRLQPAVALGGGIQNPESCHASGEAWPIQVRDHNVLRDGRSGSGKTRGSGRWEVN</sequence>
<organism evidence="2 3">
    <name type="scientific">Pleurodeles waltl</name>
    <name type="common">Iberian ribbed newt</name>
    <dbReference type="NCBI Taxonomy" id="8319"/>
    <lineage>
        <taxon>Eukaryota</taxon>
        <taxon>Metazoa</taxon>
        <taxon>Chordata</taxon>
        <taxon>Craniata</taxon>
        <taxon>Vertebrata</taxon>
        <taxon>Euteleostomi</taxon>
        <taxon>Amphibia</taxon>
        <taxon>Batrachia</taxon>
        <taxon>Caudata</taxon>
        <taxon>Salamandroidea</taxon>
        <taxon>Salamandridae</taxon>
        <taxon>Pleurodelinae</taxon>
        <taxon>Pleurodeles</taxon>
    </lineage>
</organism>
<proteinExistence type="predicted"/>
<feature type="region of interest" description="Disordered" evidence="1">
    <location>
        <begin position="1"/>
        <end position="128"/>
    </location>
</feature>
<name>A0AAV7MK17_PLEWA</name>
<dbReference type="EMBL" id="JANPWB010000014">
    <property type="protein sequence ID" value="KAJ1101428.1"/>
    <property type="molecule type" value="Genomic_DNA"/>
</dbReference>
<evidence type="ECO:0000256" key="1">
    <source>
        <dbReference type="SAM" id="MobiDB-lite"/>
    </source>
</evidence>
<feature type="compositionally biased region" description="Acidic residues" evidence="1">
    <location>
        <begin position="26"/>
        <end position="46"/>
    </location>
</feature>
<gene>
    <name evidence="2" type="ORF">NDU88_006496</name>
</gene>
<accession>A0AAV7MK17</accession>
<evidence type="ECO:0000313" key="2">
    <source>
        <dbReference type="EMBL" id="KAJ1101428.1"/>
    </source>
</evidence>
<feature type="compositionally biased region" description="Basic and acidic residues" evidence="1">
    <location>
        <begin position="47"/>
        <end position="56"/>
    </location>
</feature>
<comment type="caution">
    <text evidence="2">The sequence shown here is derived from an EMBL/GenBank/DDBJ whole genome shotgun (WGS) entry which is preliminary data.</text>
</comment>
<reference evidence="2" key="1">
    <citation type="journal article" date="2022" name="bioRxiv">
        <title>Sequencing and chromosome-scale assembly of the giantPleurodeles waltlgenome.</title>
        <authorList>
            <person name="Brown T."/>
            <person name="Elewa A."/>
            <person name="Iarovenko S."/>
            <person name="Subramanian E."/>
            <person name="Araus A.J."/>
            <person name="Petzold A."/>
            <person name="Susuki M."/>
            <person name="Suzuki K.-i.T."/>
            <person name="Hayashi T."/>
            <person name="Toyoda A."/>
            <person name="Oliveira C."/>
            <person name="Osipova E."/>
            <person name="Leigh N.D."/>
            <person name="Simon A."/>
            <person name="Yun M.H."/>
        </authorList>
    </citation>
    <scope>NUCLEOTIDE SEQUENCE</scope>
    <source>
        <strain evidence="2">20211129_DDA</strain>
        <tissue evidence="2">Liver</tissue>
    </source>
</reference>
<protein>
    <submittedName>
        <fullName evidence="2">Uncharacterized protein</fullName>
    </submittedName>
</protein>
<dbReference type="Proteomes" id="UP001066276">
    <property type="component" value="Chromosome 10"/>
</dbReference>
<feature type="compositionally biased region" description="Basic and acidic residues" evidence="1">
    <location>
        <begin position="103"/>
        <end position="113"/>
    </location>
</feature>
<dbReference type="AlphaFoldDB" id="A0AAV7MK17"/>